<dbReference type="EMBL" id="JAYMYJ010000082">
    <property type="protein sequence ID" value="MEB4590991.1"/>
    <property type="molecule type" value="Genomic_DNA"/>
</dbReference>
<name>A0ABU6CWP5_9GAMM</name>
<dbReference type="Gene3D" id="3.90.550.10">
    <property type="entry name" value="Spore Coat Polysaccharide Biosynthesis Protein SpsA, Chain A"/>
    <property type="match status" value="1"/>
</dbReference>
<reference evidence="2 3" key="2">
    <citation type="submission" date="2024-01" db="EMBL/GenBank/DDBJ databases">
        <authorList>
            <person name="Xie X."/>
        </authorList>
    </citation>
    <scope>NUCLEOTIDE SEQUENCE [LARGE SCALE GENOMIC DNA]</scope>
    <source>
        <strain evidence="2">SCUT-1</strain>
    </source>
</reference>
<gene>
    <name evidence="2" type="ORF">VSS37_08385</name>
</gene>
<feature type="domain" description="Glycosyltransferase 2-like" evidence="1">
    <location>
        <begin position="13"/>
        <end position="119"/>
    </location>
</feature>
<accession>A0ABU6CWP5</accession>
<dbReference type="CDD" id="cd04196">
    <property type="entry name" value="GT_2_like_d"/>
    <property type="match status" value="1"/>
</dbReference>
<evidence type="ECO:0000313" key="3">
    <source>
        <dbReference type="Proteomes" id="UP001308005"/>
    </source>
</evidence>
<dbReference type="Pfam" id="PF00535">
    <property type="entry name" value="Glycos_transf_2"/>
    <property type="match status" value="1"/>
</dbReference>
<organism evidence="2 3">
    <name type="scientific">Candidatus Thiothrix phosphatis</name>
    <dbReference type="NCBI Taxonomy" id="3112415"/>
    <lineage>
        <taxon>Bacteria</taxon>
        <taxon>Pseudomonadati</taxon>
        <taxon>Pseudomonadota</taxon>
        <taxon>Gammaproteobacteria</taxon>
        <taxon>Thiotrichales</taxon>
        <taxon>Thiotrichaceae</taxon>
        <taxon>Thiothrix</taxon>
    </lineage>
</organism>
<dbReference type="Proteomes" id="UP001308005">
    <property type="component" value="Unassembled WGS sequence"/>
</dbReference>
<dbReference type="InterPro" id="IPR029044">
    <property type="entry name" value="Nucleotide-diphossugar_trans"/>
</dbReference>
<evidence type="ECO:0000259" key="1">
    <source>
        <dbReference type="Pfam" id="PF00535"/>
    </source>
</evidence>
<sequence>MSDADMDMPSVQILLSTWNGERWLPELLKSLEQQTFQDWRLLVRDDGSNDRTVSLLRAWQAANPGRMAEVLQDGVHLGSKLSFSRLVGVSGSPCLMFCDQDDIWFPEKVELQYTALRRLEGMYGEDAPLLVHSDLAVVDQYKELQAASFWEYRNFNVEQRKQAYLLNNVVTGCASAFNHAAARMAFPVPVNAMEHDRWLALVCAWFGRIQPLSHPTLLYRQHGDNLIGAEPGGVLGLNRRVDAWSLQADAFLQRFGKQLDAADHRLVEAVAGLRHLQGWKRRQHILHHRLFKQGVLNNIALLLFA</sequence>
<evidence type="ECO:0000313" key="2">
    <source>
        <dbReference type="EMBL" id="MEB4590991.1"/>
    </source>
</evidence>
<dbReference type="PANTHER" id="PTHR22916:SF3">
    <property type="entry name" value="UDP-GLCNAC:BETAGAL BETA-1,3-N-ACETYLGLUCOSAMINYLTRANSFERASE-LIKE PROTEIN 1"/>
    <property type="match status" value="1"/>
</dbReference>
<dbReference type="InterPro" id="IPR001173">
    <property type="entry name" value="Glyco_trans_2-like"/>
</dbReference>
<reference evidence="3" key="1">
    <citation type="submission" date="2023-07" db="EMBL/GenBank/DDBJ databases">
        <title>The carbon used by Thiothrix.</title>
        <authorList>
            <person name="Chen L."/>
        </authorList>
    </citation>
    <scope>NUCLEOTIDE SEQUENCE [LARGE SCALE GENOMIC DNA]</scope>
</reference>
<dbReference type="SUPFAM" id="SSF53448">
    <property type="entry name" value="Nucleotide-diphospho-sugar transferases"/>
    <property type="match status" value="1"/>
</dbReference>
<comment type="caution">
    <text evidence="2">The sequence shown here is derived from an EMBL/GenBank/DDBJ whole genome shotgun (WGS) entry which is preliminary data.</text>
</comment>
<dbReference type="RefSeq" id="WP_324694377.1">
    <property type="nucleotide sequence ID" value="NZ_JAYMYJ010000082.1"/>
</dbReference>
<keyword evidence="3" id="KW-1185">Reference proteome</keyword>
<dbReference type="PANTHER" id="PTHR22916">
    <property type="entry name" value="GLYCOSYLTRANSFERASE"/>
    <property type="match status" value="1"/>
</dbReference>
<proteinExistence type="predicted"/>
<protein>
    <submittedName>
        <fullName evidence="2">Glycosyltransferase family 2 protein</fullName>
    </submittedName>
</protein>